<evidence type="ECO:0000256" key="1">
    <source>
        <dbReference type="PROSITE-ProRule" id="PRU00023"/>
    </source>
</evidence>
<keyword evidence="4" id="KW-1185">Reference proteome</keyword>
<reference evidence="3" key="1">
    <citation type="submission" date="2023-02" db="EMBL/GenBank/DDBJ databases">
        <title>Colletotrichum kahawae CIFC_Que2 genome sequencing and assembly.</title>
        <authorList>
            <person name="Baroncelli R."/>
        </authorList>
    </citation>
    <scope>NUCLEOTIDE SEQUENCE</scope>
    <source>
        <strain evidence="3">CIFC_Que2</strain>
    </source>
</reference>
<dbReference type="PROSITE" id="PS50088">
    <property type="entry name" value="ANK_REPEAT"/>
    <property type="match status" value="1"/>
</dbReference>
<dbReference type="PROSITE" id="PS50297">
    <property type="entry name" value="ANK_REP_REGION"/>
    <property type="match status" value="1"/>
</dbReference>
<proteinExistence type="predicted"/>
<sequence length="587" mass="67391">MNRLMRRLEILKPVLAEMEAEFVQQHHKVYHNSAANLSIEYCRQAVDDLEALAEDLQMKISAAKRTRRNITKLRVSFKKEAIRNYQDRIDFALQLMSLSQQTYIIAIVKSPPSGKTTQNKDPDSCDSLCHTIKQTKSENLPRAQDLVCQRRQQKDPKPIPWQGPSFFGGLSYEKSCHPDYPRNPAILRDSVPDLQKAFDGGKASIFDRDEDGNTLFHLAAARGRLEISKVLLTLGLSPAERDAFGVPAAFYLWSHLSFNGVSYAKTILPEFVRLLVDSGTLDDEIEALFNDSRVSNRLYFSLLGNIWSISGFLQLVIGHRLEEYVRLPIRTRFRFLTWSLTNPSVFLEQLSLGQGVSPAEFREVNGFYDDFPNDVTGKSLPYLANMYFSWALKRGPGIFSAIPSRGKYSKDKHEIFEQWRQVTRWVLTGISLDELTSTRQIGRDLLTPLAAGLTGFKLSRTYIDSVRDKRQYLRQFSLVFHFWLEDVQSVGIDLMEYGRREFASYFAPSCSLPYRRGSRLGLLPLRRGDWGLRLASFTFGPRVEDWELIWELHVEELVGGFWHLDENPPLHVPGGWVEDDYLDDEDI</sequence>
<protein>
    <recommendedName>
        <fullName evidence="5">Ankyrin repeat protein</fullName>
    </recommendedName>
</protein>
<dbReference type="AlphaFoldDB" id="A0AAE0CXV8"/>
<dbReference type="EMBL" id="VYYT01000765">
    <property type="protein sequence ID" value="KAK2729765.1"/>
    <property type="molecule type" value="Genomic_DNA"/>
</dbReference>
<evidence type="ECO:0008006" key="5">
    <source>
        <dbReference type="Google" id="ProtNLM"/>
    </source>
</evidence>
<dbReference type="Gene3D" id="1.25.40.20">
    <property type="entry name" value="Ankyrin repeat-containing domain"/>
    <property type="match status" value="1"/>
</dbReference>
<name>A0AAE0CXV8_COLKA</name>
<dbReference type="SUPFAM" id="SSF48403">
    <property type="entry name" value="Ankyrin repeat"/>
    <property type="match status" value="1"/>
</dbReference>
<dbReference type="InterPro" id="IPR002110">
    <property type="entry name" value="Ankyrin_rpt"/>
</dbReference>
<organism evidence="3 4">
    <name type="scientific">Colletotrichum kahawae</name>
    <name type="common">Coffee berry disease fungus</name>
    <dbReference type="NCBI Taxonomy" id="34407"/>
    <lineage>
        <taxon>Eukaryota</taxon>
        <taxon>Fungi</taxon>
        <taxon>Dikarya</taxon>
        <taxon>Ascomycota</taxon>
        <taxon>Pezizomycotina</taxon>
        <taxon>Sordariomycetes</taxon>
        <taxon>Hypocreomycetidae</taxon>
        <taxon>Glomerellales</taxon>
        <taxon>Glomerellaceae</taxon>
        <taxon>Colletotrichum</taxon>
        <taxon>Colletotrichum gloeosporioides species complex</taxon>
    </lineage>
</organism>
<feature type="coiled-coil region" evidence="2">
    <location>
        <begin position="39"/>
        <end position="66"/>
    </location>
</feature>
<keyword evidence="1" id="KW-0040">ANK repeat</keyword>
<gene>
    <name evidence="3" type="ORF">CKAH01_10067</name>
</gene>
<evidence type="ECO:0000313" key="4">
    <source>
        <dbReference type="Proteomes" id="UP001281614"/>
    </source>
</evidence>
<accession>A0AAE0CXV8</accession>
<dbReference type="Proteomes" id="UP001281614">
    <property type="component" value="Unassembled WGS sequence"/>
</dbReference>
<keyword evidence="2" id="KW-0175">Coiled coil</keyword>
<comment type="caution">
    <text evidence="3">The sequence shown here is derived from an EMBL/GenBank/DDBJ whole genome shotgun (WGS) entry which is preliminary data.</text>
</comment>
<feature type="repeat" description="ANK" evidence="1">
    <location>
        <begin position="211"/>
        <end position="243"/>
    </location>
</feature>
<evidence type="ECO:0000256" key="2">
    <source>
        <dbReference type="SAM" id="Coils"/>
    </source>
</evidence>
<dbReference type="InterPro" id="IPR036770">
    <property type="entry name" value="Ankyrin_rpt-contain_sf"/>
</dbReference>
<evidence type="ECO:0000313" key="3">
    <source>
        <dbReference type="EMBL" id="KAK2729765.1"/>
    </source>
</evidence>